<protein>
    <submittedName>
        <fullName evidence="2">Uncharacterized protein</fullName>
    </submittedName>
</protein>
<keyword evidence="1" id="KW-0812">Transmembrane</keyword>
<dbReference type="EMBL" id="RHLQ01000014">
    <property type="protein sequence ID" value="RNC99531.1"/>
    <property type="molecule type" value="Genomic_DNA"/>
</dbReference>
<keyword evidence="3" id="KW-1185">Reference proteome</keyword>
<feature type="transmembrane region" description="Helical" evidence="1">
    <location>
        <begin position="7"/>
        <end position="28"/>
    </location>
</feature>
<comment type="caution">
    <text evidence="2">The sequence shown here is derived from an EMBL/GenBank/DDBJ whole genome shotgun (WGS) entry which is preliminary data.</text>
</comment>
<dbReference type="RefSeq" id="WP_122971630.1">
    <property type="nucleotide sequence ID" value="NZ_RHLQ01000014.1"/>
</dbReference>
<organism evidence="2 3">
    <name type="scientific">Lysinibacillus halotolerans</name>
    <dbReference type="NCBI Taxonomy" id="1368476"/>
    <lineage>
        <taxon>Bacteria</taxon>
        <taxon>Bacillati</taxon>
        <taxon>Bacillota</taxon>
        <taxon>Bacilli</taxon>
        <taxon>Bacillales</taxon>
        <taxon>Bacillaceae</taxon>
        <taxon>Lysinibacillus</taxon>
    </lineage>
</organism>
<dbReference type="OrthoDB" id="9983327at2"/>
<evidence type="ECO:0000313" key="3">
    <source>
        <dbReference type="Proteomes" id="UP000279909"/>
    </source>
</evidence>
<proteinExistence type="predicted"/>
<dbReference type="AlphaFoldDB" id="A0A3M8HAU9"/>
<evidence type="ECO:0000313" key="2">
    <source>
        <dbReference type="EMBL" id="RNC99531.1"/>
    </source>
</evidence>
<feature type="transmembrane region" description="Helical" evidence="1">
    <location>
        <begin position="34"/>
        <end position="52"/>
    </location>
</feature>
<gene>
    <name evidence="2" type="ORF">EC501_07220</name>
</gene>
<sequence length="60" mass="6771">MKTNGFLVLNFIILFGIGVYLMVYSFSAHVELKTGIPIISGLLMGFSIYSTYRIQKQAKH</sequence>
<accession>A0A3M8HAU9</accession>
<dbReference type="Proteomes" id="UP000279909">
    <property type="component" value="Unassembled WGS sequence"/>
</dbReference>
<keyword evidence="1" id="KW-1133">Transmembrane helix</keyword>
<evidence type="ECO:0000256" key="1">
    <source>
        <dbReference type="SAM" id="Phobius"/>
    </source>
</evidence>
<name>A0A3M8HAU9_9BACI</name>
<keyword evidence="1" id="KW-0472">Membrane</keyword>
<reference evidence="2 3" key="1">
    <citation type="journal article" date="2014" name="Int. J. Syst. Evol. Microbiol.">
        <title>Lysinibacillus halotolerans sp. nov., isolated from saline-alkaline soil.</title>
        <authorList>
            <person name="Kong D."/>
            <person name="Wang Y."/>
            <person name="Zhao B."/>
            <person name="Li Y."/>
            <person name="Song J."/>
            <person name="Zhai Y."/>
            <person name="Zhang C."/>
            <person name="Wang H."/>
            <person name="Chen X."/>
            <person name="Zhao B."/>
            <person name="Ruan Z."/>
        </authorList>
    </citation>
    <scope>NUCLEOTIDE SEQUENCE [LARGE SCALE GENOMIC DNA]</scope>
    <source>
        <strain evidence="2 3">MCCC 1A12703</strain>
    </source>
</reference>